<reference evidence="1" key="1">
    <citation type="submission" date="2018-02" db="EMBL/GenBank/DDBJ databases">
        <title>Rhizophora mucronata_Transcriptome.</title>
        <authorList>
            <person name="Meera S.P."/>
            <person name="Sreeshan A."/>
            <person name="Augustine A."/>
        </authorList>
    </citation>
    <scope>NUCLEOTIDE SEQUENCE</scope>
    <source>
        <tissue evidence="1">Leaf</tissue>
    </source>
</reference>
<dbReference type="EMBL" id="GGEC01087139">
    <property type="protein sequence ID" value="MBX67623.1"/>
    <property type="molecule type" value="Transcribed_RNA"/>
</dbReference>
<name>A0A2P2QKY1_RHIMU</name>
<evidence type="ECO:0000313" key="1">
    <source>
        <dbReference type="EMBL" id="MBX67623.1"/>
    </source>
</evidence>
<protein>
    <submittedName>
        <fullName evidence="1">Uncharacterized protein</fullName>
    </submittedName>
</protein>
<organism evidence="1">
    <name type="scientific">Rhizophora mucronata</name>
    <name type="common">Asiatic mangrove</name>
    <dbReference type="NCBI Taxonomy" id="61149"/>
    <lineage>
        <taxon>Eukaryota</taxon>
        <taxon>Viridiplantae</taxon>
        <taxon>Streptophyta</taxon>
        <taxon>Embryophyta</taxon>
        <taxon>Tracheophyta</taxon>
        <taxon>Spermatophyta</taxon>
        <taxon>Magnoliopsida</taxon>
        <taxon>eudicotyledons</taxon>
        <taxon>Gunneridae</taxon>
        <taxon>Pentapetalae</taxon>
        <taxon>rosids</taxon>
        <taxon>fabids</taxon>
        <taxon>Malpighiales</taxon>
        <taxon>Rhizophoraceae</taxon>
        <taxon>Rhizophora</taxon>
    </lineage>
</organism>
<proteinExistence type="predicted"/>
<dbReference type="AlphaFoldDB" id="A0A2P2QKY1"/>
<sequence length="76" mass="8662">MPCICLFAKRLGNRFSDKQWELRNFAANLVASMSAKVRFFDLFGSIMHYCGVMYNSFWCSPSNANIKSAIMPSIVQ</sequence>
<accession>A0A2P2QKY1</accession>